<accession>A0AB73N5H4</accession>
<reference evidence="3 4" key="1">
    <citation type="submission" date="2017-05" db="EMBL/GenBank/DDBJ databases">
        <title>The Genome Sequence of Enterococcus faecium 6F2_DIV0138.</title>
        <authorList>
            <consortium name="The Broad Institute Genomics Platform"/>
            <consortium name="The Broad Institute Genomic Center for Infectious Diseases"/>
            <person name="Earl A."/>
            <person name="Manson A."/>
            <person name="Schwartman J."/>
            <person name="Gilmore M."/>
            <person name="Abouelleil A."/>
            <person name="Cao P."/>
            <person name="Chapman S."/>
            <person name="Cusick C."/>
            <person name="Shea T."/>
            <person name="Young S."/>
            <person name="Neafsey D."/>
            <person name="Nusbaum C."/>
            <person name="Birren B."/>
        </authorList>
    </citation>
    <scope>NUCLEOTIDE SEQUENCE [LARGE SCALE GENOMIC DNA]</scope>
    <source>
        <strain evidence="3 4">6F2_DIV0138</strain>
    </source>
</reference>
<dbReference type="Proteomes" id="UP000194737">
    <property type="component" value="Unassembled WGS sequence"/>
</dbReference>
<protein>
    <recommendedName>
        <fullName evidence="2">Response regulatory domain-containing protein</fullName>
    </recommendedName>
</protein>
<evidence type="ECO:0000313" key="4">
    <source>
        <dbReference type="Proteomes" id="UP000194737"/>
    </source>
</evidence>
<dbReference type="GO" id="GO:0000160">
    <property type="term" value="P:phosphorelay signal transduction system"/>
    <property type="evidence" value="ECO:0007669"/>
    <property type="project" value="InterPro"/>
</dbReference>
<comment type="caution">
    <text evidence="3">The sequence shown here is derived from an EMBL/GenBank/DDBJ whole genome shotgun (WGS) entry which is preliminary data.</text>
</comment>
<feature type="modified residue" description="4-aspartylphosphate" evidence="1">
    <location>
        <position position="62"/>
    </location>
</feature>
<organism evidence="3 4">
    <name type="scientific">Enterococcus faecium</name>
    <name type="common">Streptococcus faecium</name>
    <dbReference type="NCBI Taxonomy" id="1352"/>
    <lineage>
        <taxon>Bacteria</taxon>
        <taxon>Bacillati</taxon>
        <taxon>Bacillota</taxon>
        <taxon>Bacilli</taxon>
        <taxon>Lactobacillales</taxon>
        <taxon>Enterococcaceae</taxon>
        <taxon>Enterococcus</taxon>
    </lineage>
</organism>
<dbReference type="EMBL" id="NGLB01000001">
    <property type="protein sequence ID" value="OTO00807.1"/>
    <property type="molecule type" value="Genomic_DNA"/>
</dbReference>
<dbReference type="Gene3D" id="3.40.50.2300">
    <property type="match status" value="1"/>
</dbReference>
<dbReference type="PROSITE" id="PS50110">
    <property type="entry name" value="RESPONSE_REGULATORY"/>
    <property type="match status" value="1"/>
</dbReference>
<proteinExistence type="predicted"/>
<keyword evidence="1" id="KW-0597">Phosphoprotein</keyword>
<dbReference type="AlphaFoldDB" id="A0AB73N5H4"/>
<evidence type="ECO:0000313" key="3">
    <source>
        <dbReference type="EMBL" id="OTO00807.1"/>
    </source>
</evidence>
<name>A0AB73N5H4_ENTFC</name>
<feature type="domain" description="Response regulatory" evidence="2">
    <location>
        <begin position="4"/>
        <end position="116"/>
    </location>
</feature>
<sequence>MSYPIILCEDQIIQLNQLERIIDNFILFHDEVFKIVLKTQSPLEVKKYLKQFRPKQGIYFLDIDLNHEVNGIELAEVIRKYDVQAKIIFTTTHDEMLPVTIKRRVETLGFVTKIKH</sequence>
<gene>
    <name evidence="3" type="ORF">A5804_002325</name>
</gene>
<dbReference type="Pfam" id="PF00072">
    <property type="entry name" value="Response_reg"/>
    <property type="match status" value="1"/>
</dbReference>
<evidence type="ECO:0000259" key="2">
    <source>
        <dbReference type="PROSITE" id="PS50110"/>
    </source>
</evidence>
<dbReference type="InterPro" id="IPR011006">
    <property type="entry name" value="CheY-like_superfamily"/>
</dbReference>
<dbReference type="SUPFAM" id="SSF52172">
    <property type="entry name" value="CheY-like"/>
    <property type="match status" value="1"/>
</dbReference>
<evidence type="ECO:0000256" key="1">
    <source>
        <dbReference type="PROSITE-ProRule" id="PRU00169"/>
    </source>
</evidence>
<dbReference type="InterPro" id="IPR001789">
    <property type="entry name" value="Sig_transdc_resp-reg_receiver"/>
</dbReference>